<organism evidence="1 2">
    <name type="scientific">Escherichia coli</name>
    <dbReference type="NCBI Taxonomy" id="562"/>
    <lineage>
        <taxon>Bacteria</taxon>
        <taxon>Pseudomonadati</taxon>
        <taxon>Pseudomonadota</taxon>
        <taxon>Gammaproteobacteria</taxon>
        <taxon>Enterobacterales</taxon>
        <taxon>Enterobacteriaceae</taxon>
        <taxon>Escherichia</taxon>
    </lineage>
</organism>
<sequence>MNDFAQDPHFLQFFLSREQLFFTGTGTVVVDSREDAFFSDLTERRCSSMLPVPLKLFVNNFVHFRTGIDKRRRDNGQAAALFHVTRRTEEAFRTMKGIGVHTTGQHFT</sequence>
<accession>A0A376L4C0</accession>
<proteinExistence type="predicted"/>
<reference evidence="1 2" key="1">
    <citation type="submission" date="2018-06" db="EMBL/GenBank/DDBJ databases">
        <authorList>
            <consortium name="Pathogen Informatics"/>
            <person name="Doyle S."/>
        </authorList>
    </citation>
    <scope>NUCLEOTIDE SEQUENCE [LARGE SCALE GENOMIC DNA]</scope>
    <source>
        <strain evidence="1 2">NCTC10418</strain>
    </source>
</reference>
<dbReference type="EMBL" id="UFZQ01000001">
    <property type="protein sequence ID" value="STE89704.1"/>
    <property type="molecule type" value="Genomic_DNA"/>
</dbReference>
<dbReference type="Proteomes" id="UP000255460">
    <property type="component" value="Unassembled WGS sequence"/>
</dbReference>
<name>A0A376L4C0_ECOLX</name>
<dbReference type="AlphaFoldDB" id="A0A376L4C0"/>
<protein>
    <submittedName>
        <fullName evidence="1">Uncharacterized protein</fullName>
    </submittedName>
</protein>
<gene>
    <name evidence="1" type="ORF">NCTC10418_07465</name>
</gene>
<evidence type="ECO:0000313" key="2">
    <source>
        <dbReference type="Proteomes" id="UP000255460"/>
    </source>
</evidence>
<evidence type="ECO:0000313" key="1">
    <source>
        <dbReference type="EMBL" id="STE89704.1"/>
    </source>
</evidence>